<keyword evidence="4" id="KW-1185">Reference proteome</keyword>
<dbReference type="Proteomes" id="UP001186944">
    <property type="component" value="Unassembled WGS sequence"/>
</dbReference>
<feature type="coiled-coil region" evidence="1">
    <location>
        <begin position="119"/>
        <end position="146"/>
    </location>
</feature>
<feature type="compositionally biased region" description="Basic and acidic residues" evidence="2">
    <location>
        <begin position="253"/>
        <end position="275"/>
    </location>
</feature>
<feature type="region of interest" description="Disordered" evidence="2">
    <location>
        <begin position="243"/>
        <end position="297"/>
    </location>
</feature>
<keyword evidence="1" id="KW-0175">Coiled coil</keyword>
<organism evidence="3 4">
    <name type="scientific">Pinctada imbricata</name>
    <name type="common">Atlantic pearl-oyster</name>
    <name type="synonym">Pinctada martensii</name>
    <dbReference type="NCBI Taxonomy" id="66713"/>
    <lineage>
        <taxon>Eukaryota</taxon>
        <taxon>Metazoa</taxon>
        <taxon>Spiralia</taxon>
        <taxon>Lophotrochozoa</taxon>
        <taxon>Mollusca</taxon>
        <taxon>Bivalvia</taxon>
        <taxon>Autobranchia</taxon>
        <taxon>Pteriomorphia</taxon>
        <taxon>Pterioida</taxon>
        <taxon>Pterioidea</taxon>
        <taxon>Pteriidae</taxon>
        <taxon>Pinctada</taxon>
    </lineage>
</organism>
<accession>A0AA89C4V8</accession>
<evidence type="ECO:0000313" key="4">
    <source>
        <dbReference type="Proteomes" id="UP001186944"/>
    </source>
</evidence>
<evidence type="ECO:0000313" key="3">
    <source>
        <dbReference type="EMBL" id="KAK3099487.1"/>
    </source>
</evidence>
<evidence type="ECO:0000256" key="2">
    <source>
        <dbReference type="SAM" id="MobiDB-lite"/>
    </source>
</evidence>
<dbReference type="AlphaFoldDB" id="A0AA89C4V8"/>
<protein>
    <submittedName>
        <fullName evidence="3">Uncharacterized protein</fullName>
    </submittedName>
</protein>
<evidence type="ECO:0000256" key="1">
    <source>
        <dbReference type="SAM" id="Coils"/>
    </source>
</evidence>
<dbReference type="EMBL" id="VSWD01000006">
    <property type="protein sequence ID" value="KAK3099487.1"/>
    <property type="molecule type" value="Genomic_DNA"/>
</dbReference>
<proteinExistence type="predicted"/>
<sequence length="396" mass="45691">MNQEEKHQEETRRDALLSYSVRRGFRSRFISLVVEQIRRFQARTFEESHSYAETKQEQFKRPSTSVTLYLKLYAGQINSILIFFHDLITSEELRTMASYWHEIISKCRDLETELSRYSKSILQSDLESANQNVKLTEEELKQLLDFINNFPAMLFSQGDSQQSIIDTVNKIQEKIQDILGHSKKTGVLQAELLFVGDMKNILNTVQSLSQTAVEEQGFNTLPIERPTLSTEVNHVIQDTFHESVDENEVLDTGTHRSKDSNKLKDGENTYYEHPKQNPKTPNAKTQSRQAQKDIKGTRNLNAQHRNIKHKGLHINQRDQWATGAYLGRPSATEIAECVVILDYVRFSDYPEVSKNVQLWCKTTSSLSDDHTQTRQQNAGAKATQMNMYMDIKRGHT</sequence>
<comment type="caution">
    <text evidence="3">The sequence shown here is derived from an EMBL/GenBank/DDBJ whole genome shotgun (WGS) entry which is preliminary data.</text>
</comment>
<reference evidence="3" key="1">
    <citation type="submission" date="2019-08" db="EMBL/GenBank/DDBJ databases">
        <title>The improved chromosome-level genome for the pearl oyster Pinctada fucata martensii using PacBio sequencing and Hi-C.</title>
        <authorList>
            <person name="Zheng Z."/>
        </authorList>
    </citation>
    <scope>NUCLEOTIDE SEQUENCE</scope>
    <source>
        <strain evidence="3">ZZ-2019</strain>
        <tissue evidence="3">Adductor muscle</tissue>
    </source>
</reference>
<feature type="compositionally biased region" description="Polar residues" evidence="2">
    <location>
        <begin position="277"/>
        <end position="289"/>
    </location>
</feature>
<gene>
    <name evidence="3" type="ORF">FSP39_005146</name>
</gene>
<name>A0AA89C4V8_PINIB</name>